<dbReference type="PANTHER" id="PTHR28004:SF8">
    <property type="entry name" value="D-SERINE DEAMINASE"/>
    <property type="match status" value="1"/>
</dbReference>
<dbReference type="Pfam" id="PF01168">
    <property type="entry name" value="Ala_racemase_N"/>
    <property type="match status" value="1"/>
</dbReference>
<dbReference type="InterPro" id="IPR026956">
    <property type="entry name" value="D-ser_dehydrat-like_dom"/>
</dbReference>
<feature type="domain" description="D-serine dehydratase-like" evidence="3">
    <location>
        <begin position="319"/>
        <end position="419"/>
    </location>
</feature>
<dbReference type="OrthoDB" id="9811417at2"/>
<dbReference type="InterPro" id="IPR029066">
    <property type="entry name" value="PLP-binding_barrel"/>
</dbReference>
<dbReference type="AlphaFoldDB" id="A0A512DI56"/>
<dbReference type="SMART" id="SM01119">
    <property type="entry name" value="D-ser_dehydrat"/>
    <property type="match status" value="1"/>
</dbReference>
<name>A0A512DI56_9PROT</name>
<dbReference type="InterPro" id="IPR042208">
    <property type="entry name" value="D-ser_dehydrat-like_sf"/>
</dbReference>
<dbReference type="PANTHER" id="PTHR28004">
    <property type="entry name" value="ZGC:162816-RELATED"/>
    <property type="match status" value="1"/>
</dbReference>
<dbReference type="Gene3D" id="3.20.20.10">
    <property type="entry name" value="Alanine racemase"/>
    <property type="match status" value="1"/>
</dbReference>
<evidence type="ECO:0000256" key="2">
    <source>
        <dbReference type="ARBA" id="ARBA00023239"/>
    </source>
</evidence>
<dbReference type="RefSeq" id="WP_044431360.1">
    <property type="nucleotide sequence ID" value="NZ_BJYZ01000001.1"/>
</dbReference>
<dbReference type="Proteomes" id="UP000321523">
    <property type="component" value="Unassembled WGS sequence"/>
</dbReference>
<evidence type="ECO:0000313" key="4">
    <source>
        <dbReference type="EMBL" id="GEO35890.1"/>
    </source>
</evidence>
<accession>A0A512DI56</accession>
<evidence type="ECO:0000313" key="5">
    <source>
        <dbReference type="Proteomes" id="UP000321523"/>
    </source>
</evidence>
<dbReference type="SUPFAM" id="SSF51419">
    <property type="entry name" value="PLP-binding barrel"/>
    <property type="match status" value="1"/>
</dbReference>
<evidence type="ECO:0000259" key="3">
    <source>
        <dbReference type="SMART" id="SM01119"/>
    </source>
</evidence>
<dbReference type="Pfam" id="PF14031">
    <property type="entry name" value="D-ser_dehydrat"/>
    <property type="match status" value="1"/>
</dbReference>
<keyword evidence="2" id="KW-0456">Lyase</keyword>
<protein>
    <recommendedName>
        <fullName evidence="3">D-serine dehydratase-like domain-containing protein</fullName>
    </recommendedName>
</protein>
<comment type="similarity">
    <text evidence="1">Belongs to the DSD1 family.</text>
</comment>
<dbReference type="InterPro" id="IPR051466">
    <property type="entry name" value="D-amino_acid_metab_enzyme"/>
</dbReference>
<proteinExistence type="inferred from homology"/>
<dbReference type="InterPro" id="IPR001608">
    <property type="entry name" value="Ala_racemase_N"/>
</dbReference>
<keyword evidence="5" id="KW-1185">Reference proteome</keyword>
<dbReference type="Gene3D" id="2.40.37.20">
    <property type="entry name" value="D-serine dehydratase-like domain"/>
    <property type="match status" value="1"/>
</dbReference>
<organism evidence="4 5">
    <name type="scientific">Skermanella aerolata</name>
    <dbReference type="NCBI Taxonomy" id="393310"/>
    <lineage>
        <taxon>Bacteria</taxon>
        <taxon>Pseudomonadati</taxon>
        <taxon>Pseudomonadota</taxon>
        <taxon>Alphaproteobacteria</taxon>
        <taxon>Rhodospirillales</taxon>
        <taxon>Azospirillaceae</taxon>
        <taxon>Skermanella</taxon>
    </lineage>
</organism>
<dbReference type="CDD" id="cd06818">
    <property type="entry name" value="PLPDE_III_cryptic_DSD"/>
    <property type="match status" value="1"/>
</dbReference>
<evidence type="ECO:0000256" key="1">
    <source>
        <dbReference type="ARBA" id="ARBA00005323"/>
    </source>
</evidence>
<dbReference type="GO" id="GO:0016829">
    <property type="term" value="F:lyase activity"/>
    <property type="evidence" value="ECO:0007669"/>
    <property type="project" value="UniProtKB-KW"/>
</dbReference>
<dbReference type="EMBL" id="BJYZ01000001">
    <property type="protein sequence ID" value="GEO35890.1"/>
    <property type="molecule type" value="Genomic_DNA"/>
</dbReference>
<comment type="caution">
    <text evidence="4">The sequence shown here is derived from an EMBL/GenBank/DDBJ whole genome shotgun (WGS) entry which is preliminary data.</text>
</comment>
<gene>
    <name evidence="4" type="ORF">SAE02_00380</name>
</gene>
<reference evidence="4 5" key="1">
    <citation type="submission" date="2019-07" db="EMBL/GenBank/DDBJ databases">
        <title>Whole genome shotgun sequence of Skermanella aerolata NBRC 106429.</title>
        <authorList>
            <person name="Hosoyama A."/>
            <person name="Uohara A."/>
            <person name="Ohji S."/>
            <person name="Ichikawa N."/>
        </authorList>
    </citation>
    <scope>NUCLEOTIDE SEQUENCE [LARGE SCALE GENOMIC DNA]</scope>
    <source>
        <strain evidence="4 5">NBRC 106429</strain>
    </source>
</reference>
<sequence>MAMDDSLMVDGLTKGIPPGIQPIPLNSVGGMGWNVLREDMTMPLAVLKRSALDHNGRWMARFLEATGTLLAPHGKTTMSPALFDRQLADGAWGITLATVQQVRVARAGGIGRIVLANQLVGRQAIGYIAAEMARDPGFDFYCLVDSVDGVRQLADRLRTDPPGRPFQVMVEVGAMGGRTGCRTEEVALSVARAVKQAEPLLALRGVEGYEGMVRGDGGGEGDRDDAIRAFLDRMVGVAASCLREDLFAAGPVILSAGGSAFYDMVAGRLGTAGLPRETLVVLRSGCYLTHDSKSYETMFQQIRTRMPEVDGFGPGPSAALEVWAYVQSRPQADKAILTVGKRDISYDVDLPVPTLWFRPGLHDAPAAMPPGTAVVELNDQHAHLSVPPEADLKVGDMVAFSISHPCTTFDKWQVLFLVDDRYDIVSAVKTWF</sequence>